<reference evidence="2 3" key="1">
    <citation type="submission" date="2019-06" db="EMBL/GenBank/DDBJ databases">
        <authorList>
            <person name="Palmer J.M."/>
        </authorList>
    </citation>
    <scope>NUCLEOTIDE SEQUENCE [LARGE SCALE GENOMIC DNA]</scope>
    <source>
        <strain evidence="2 3">TWF191</strain>
    </source>
</reference>
<dbReference type="InterPro" id="IPR017926">
    <property type="entry name" value="GATASE"/>
</dbReference>
<proteinExistence type="predicted"/>
<dbReference type="AlphaFoldDB" id="A0A6G1MA32"/>
<dbReference type="SUPFAM" id="SSF52317">
    <property type="entry name" value="Class I glutamine amidotransferase-like"/>
    <property type="match status" value="1"/>
</dbReference>
<dbReference type="Pfam" id="PF00117">
    <property type="entry name" value="GATase"/>
    <property type="match status" value="1"/>
</dbReference>
<dbReference type="PANTHER" id="PTHR42695">
    <property type="entry name" value="GLUTAMINE AMIDOTRANSFERASE YLR126C-RELATED"/>
    <property type="match status" value="1"/>
</dbReference>
<sequence length="254" mass="27446">MPLKPFTLAVLECDQPLDQARIHRGGHTGVWSALFADAADAQGIPRDRINVIGYNAEEGLPTLDGSGNKDTDEDKIDAVLVSGSRYNAWGDDAWIINLVGFVRECVEKKVPVIGICFGHQVVGRALGAEVGRSENGWEVAPTRLVVSEAGKGVFGKDEITLHLMNRDIVKTCPPNMEILASNTNGKIHSLYRPGAIFTVQGHPEFNGEIIKELLKMRIESGVVPDDTGNDGIGRAALPHDGLAVTIAFWKFLGI</sequence>
<comment type="caution">
    <text evidence="2">The sequence shown here is derived from an EMBL/GenBank/DDBJ whole genome shotgun (WGS) entry which is preliminary data.</text>
</comment>
<protein>
    <recommendedName>
        <fullName evidence="1">Glutamine amidotransferase domain-containing protein</fullName>
    </recommendedName>
</protein>
<evidence type="ECO:0000259" key="1">
    <source>
        <dbReference type="Pfam" id="PF00117"/>
    </source>
</evidence>
<dbReference type="Proteomes" id="UP000483672">
    <property type="component" value="Unassembled WGS sequence"/>
</dbReference>
<evidence type="ECO:0000313" key="2">
    <source>
        <dbReference type="EMBL" id="KAF3207431.1"/>
    </source>
</evidence>
<dbReference type="CDD" id="cd01741">
    <property type="entry name" value="GATase1_1"/>
    <property type="match status" value="1"/>
</dbReference>
<dbReference type="GO" id="GO:0005634">
    <property type="term" value="C:nucleus"/>
    <property type="evidence" value="ECO:0007669"/>
    <property type="project" value="TreeGrafter"/>
</dbReference>
<name>A0A6G1MA32_ORBOL</name>
<dbReference type="PROSITE" id="PS51273">
    <property type="entry name" value="GATASE_TYPE_1"/>
    <property type="match status" value="1"/>
</dbReference>
<feature type="domain" description="Glutamine amidotransferase" evidence="1">
    <location>
        <begin position="73"/>
        <end position="207"/>
    </location>
</feature>
<organism evidence="2 3">
    <name type="scientific">Orbilia oligospora</name>
    <name type="common">Nematode-trapping fungus</name>
    <name type="synonym">Arthrobotrys oligospora</name>
    <dbReference type="NCBI Taxonomy" id="2813651"/>
    <lineage>
        <taxon>Eukaryota</taxon>
        <taxon>Fungi</taxon>
        <taxon>Dikarya</taxon>
        <taxon>Ascomycota</taxon>
        <taxon>Pezizomycotina</taxon>
        <taxon>Orbiliomycetes</taxon>
        <taxon>Orbiliales</taxon>
        <taxon>Orbiliaceae</taxon>
        <taxon>Orbilia</taxon>
    </lineage>
</organism>
<gene>
    <name evidence="2" type="ORF">TWF191_001008</name>
</gene>
<dbReference type="GO" id="GO:0005829">
    <property type="term" value="C:cytosol"/>
    <property type="evidence" value="ECO:0007669"/>
    <property type="project" value="TreeGrafter"/>
</dbReference>
<accession>A0A6G1MA32</accession>
<dbReference type="InterPro" id="IPR029062">
    <property type="entry name" value="Class_I_gatase-like"/>
</dbReference>
<dbReference type="Gene3D" id="3.40.50.880">
    <property type="match status" value="1"/>
</dbReference>
<dbReference type="EMBL" id="WIPF01000114">
    <property type="protein sequence ID" value="KAF3207431.1"/>
    <property type="molecule type" value="Genomic_DNA"/>
</dbReference>
<dbReference type="InterPro" id="IPR044992">
    <property type="entry name" value="ChyE-like"/>
</dbReference>
<evidence type="ECO:0000313" key="3">
    <source>
        <dbReference type="Proteomes" id="UP000483672"/>
    </source>
</evidence>
<dbReference type="PANTHER" id="PTHR42695:SF5">
    <property type="entry name" value="GLUTAMINE AMIDOTRANSFERASE YLR126C-RELATED"/>
    <property type="match status" value="1"/>
</dbReference>